<dbReference type="NCBIfam" id="NF009814">
    <property type="entry name" value="PRK13299.1"/>
    <property type="match status" value="1"/>
</dbReference>
<reference evidence="13 14" key="1">
    <citation type="submission" date="2013-06" db="EMBL/GenBank/DDBJ databases">
        <authorList>
            <person name="Weinstock G."/>
            <person name="Sodergren E."/>
            <person name="Clifton S."/>
            <person name="Fulton L."/>
            <person name="Fulton B."/>
            <person name="Courtney L."/>
            <person name="Fronick C."/>
            <person name="Harrison M."/>
            <person name="Strong C."/>
            <person name="Farmer C."/>
            <person name="Delahaunty K."/>
            <person name="Markovic C."/>
            <person name="Hall O."/>
            <person name="Minx P."/>
            <person name="Tomlinson C."/>
            <person name="Mitreva M."/>
            <person name="Nelson J."/>
            <person name="Hou S."/>
            <person name="Wollam A."/>
            <person name="Pepin K.H."/>
            <person name="Johnson M."/>
            <person name="Bhonagiri V."/>
            <person name="Nash W.E."/>
            <person name="Warren W."/>
            <person name="Chinwalla A."/>
            <person name="Mardis E.R."/>
            <person name="Wilson R.K."/>
        </authorList>
    </citation>
    <scope>NUCLEOTIDE SEQUENCE [LARGE SCALE GENOMIC DNA]</scope>
    <source>
        <strain evidence="13 14">ATCC 51271</strain>
    </source>
</reference>
<evidence type="ECO:0000313" key="14">
    <source>
        <dbReference type="Proteomes" id="UP000018227"/>
    </source>
</evidence>
<organism evidence="13 14">
    <name type="scientific">Catonella morbi ATCC 51271</name>
    <dbReference type="NCBI Taxonomy" id="592026"/>
    <lineage>
        <taxon>Bacteria</taxon>
        <taxon>Bacillati</taxon>
        <taxon>Bacillota</taxon>
        <taxon>Clostridia</taxon>
        <taxon>Lachnospirales</taxon>
        <taxon>Lachnospiraceae</taxon>
        <taxon>Catonella</taxon>
    </lineage>
</organism>
<evidence type="ECO:0000256" key="7">
    <source>
        <dbReference type="ARBA" id="ARBA00022842"/>
    </source>
</evidence>
<dbReference type="SUPFAM" id="SSF81301">
    <property type="entry name" value="Nucleotidyltransferase"/>
    <property type="match status" value="1"/>
</dbReference>
<evidence type="ECO:0000313" key="13">
    <source>
        <dbReference type="EMBL" id="ESL03094.1"/>
    </source>
</evidence>
<keyword evidence="4 13" id="KW-0548">Nucleotidyltransferase</keyword>
<dbReference type="RefSeq" id="WP_023354836.1">
    <property type="nucleotide sequence ID" value="NZ_KI535368.1"/>
</dbReference>
<name>V2XLS1_9FIRM</name>
<dbReference type="CDD" id="cd05398">
    <property type="entry name" value="NT_ClassII-CCAase"/>
    <property type="match status" value="1"/>
</dbReference>
<dbReference type="Pfam" id="PF12627">
    <property type="entry name" value="PolyA_pol_RNAbd"/>
    <property type="match status" value="1"/>
</dbReference>
<keyword evidence="7" id="KW-0460">Magnesium</keyword>
<comment type="caution">
    <text evidence="13">The sequence shown here is derived from an EMBL/GenBank/DDBJ whole genome shotgun (WGS) entry which is preliminary data.</text>
</comment>
<keyword evidence="3" id="KW-0819">tRNA processing</keyword>
<gene>
    <name evidence="13" type="ORF">GCWU0000282_001967</name>
</gene>
<dbReference type="Proteomes" id="UP000018227">
    <property type="component" value="Unassembled WGS sequence"/>
</dbReference>
<dbReference type="Pfam" id="PF01743">
    <property type="entry name" value="PolyA_pol"/>
    <property type="match status" value="1"/>
</dbReference>
<keyword evidence="6" id="KW-0547">Nucleotide-binding</keyword>
<dbReference type="InterPro" id="IPR043519">
    <property type="entry name" value="NT_sf"/>
</dbReference>
<comment type="cofactor">
    <cofactor evidence="1">
        <name>Mg(2+)</name>
        <dbReference type="ChEBI" id="CHEBI:18420"/>
    </cofactor>
</comment>
<dbReference type="eggNOG" id="COG0617">
    <property type="taxonomic scope" value="Bacteria"/>
</dbReference>
<dbReference type="Pfam" id="PF13735">
    <property type="entry name" value="tRNA_NucTran2_2"/>
    <property type="match status" value="1"/>
</dbReference>
<dbReference type="InterPro" id="IPR032810">
    <property type="entry name" value="CCA-adding_enz_C"/>
</dbReference>
<evidence type="ECO:0000259" key="12">
    <source>
        <dbReference type="Pfam" id="PF13735"/>
    </source>
</evidence>
<feature type="domain" description="CCA-adding enzyme C-terminal" evidence="12">
    <location>
        <begin position="262"/>
        <end position="397"/>
    </location>
</feature>
<dbReference type="Gene3D" id="1.10.3090.10">
    <property type="entry name" value="cca-adding enzyme, domain 2"/>
    <property type="match status" value="1"/>
</dbReference>
<protein>
    <submittedName>
        <fullName evidence="13">Putative tRNA adenylyltransferase</fullName>
    </submittedName>
</protein>
<dbReference type="EMBL" id="ACIL03000013">
    <property type="protein sequence ID" value="ESL03094.1"/>
    <property type="molecule type" value="Genomic_DNA"/>
</dbReference>
<dbReference type="Gene3D" id="3.30.460.10">
    <property type="entry name" value="Beta Polymerase, domain 2"/>
    <property type="match status" value="1"/>
</dbReference>
<evidence type="ECO:0000259" key="11">
    <source>
        <dbReference type="Pfam" id="PF12627"/>
    </source>
</evidence>
<dbReference type="InterPro" id="IPR002646">
    <property type="entry name" value="PolA_pol_head_dom"/>
</dbReference>
<dbReference type="HOGENOM" id="CLU_015961_3_1_9"/>
<keyword evidence="8 9" id="KW-0694">RNA-binding</keyword>
<dbReference type="PANTHER" id="PTHR46173">
    <property type="entry name" value="CCA TRNA NUCLEOTIDYLTRANSFERASE 1, MITOCHONDRIAL"/>
    <property type="match status" value="1"/>
</dbReference>
<dbReference type="SUPFAM" id="SSF81891">
    <property type="entry name" value="Poly A polymerase C-terminal region-like"/>
    <property type="match status" value="1"/>
</dbReference>
<evidence type="ECO:0000256" key="5">
    <source>
        <dbReference type="ARBA" id="ARBA00022723"/>
    </source>
</evidence>
<proteinExistence type="inferred from homology"/>
<dbReference type="InterPro" id="IPR050264">
    <property type="entry name" value="Bact_CCA-adding_enz_type3_sf"/>
</dbReference>
<dbReference type="STRING" id="592026.GCWU0000282_001967"/>
<evidence type="ECO:0000256" key="9">
    <source>
        <dbReference type="RuleBase" id="RU003953"/>
    </source>
</evidence>
<dbReference type="GO" id="GO:0000166">
    <property type="term" value="F:nucleotide binding"/>
    <property type="evidence" value="ECO:0007669"/>
    <property type="project" value="UniProtKB-KW"/>
</dbReference>
<dbReference type="GO" id="GO:0000049">
    <property type="term" value="F:tRNA binding"/>
    <property type="evidence" value="ECO:0007669"/>
    <property type="project" value="TreeGrafter"/>
</dbReference>
<evidence type="ECO:0000259" key="10">
    <source>
        <dbReference type="Pfam" id="PF01743"/>
    </source>
</evidence>
<sequence length="403" mass="45210">MHIKLPAKVKYIISRLEKNGYEAYAVGGCVRDSILDRIPEDWDITTSAKPEEVKKLFPATIDTGLQHGTVTVVIEKEGYEVTTFRLDGDYSDGRHPDRVAFTSSLTEDLKRRDFTINAMAYSEITGLIDRFDGEKDLEDGIIRAVGDAEERFSEDALRMLRAIRFAGQLNFDIAEKTFDAIKKLSPNISKVSVERIAKELEKLLLSGNPEYIGLVYEAGIFEVIAPEIAALFDKGEIYNSIKAVSCTSYPEKKELYQIRTALFLERLGADSAAKLLKRFKLDNDTINTVKKLIGLLQREVEASALEMRRTVKEAGHKIMPLLFEARRAKALTDSSKLYENLLVRGECTDIAGLKVNGKDLMEAGIPKGIMIGQTLERLLELVIENPELNTREGLLSEVKNNEE</sequence>
<dbReference type="GO" id="GO:0046872">
    <property type="term" value="F:metal ion binding"/>
    <property type="evidence" value="ECO:0007669"/>
    <property type="project" value="UniProtKB-KW"/>
</dbReference>
<dbReference type="AlphaFoldDB" id="V2XLS1"/>
<comment type="similarity">
    <text evidence="9">Belongs to the tRNA nucleotidyltransferase/poly(A) polymerase family.</text>
</comment>
<keyword evidence="5" id="KW-0479">Metal-binding</keyword>
<dbReference type="InterPro" id="IPR032828">
    <property type="entry name" value="PolyA_RNA-bd"/>
</dbReference>
<evidence type="ECO:0000256" key="2">
    <source>
        <dbReference type="ARBA" id="ARBA00022679"/>
    </source>
</evidence>
<dbReference type="OrthoDB" id="9805698at2"/>
<evidence type="ECO:0000256" key="1">
    <source>
        <dbReference type="ARBA" id="ARBA00001946"/>
    </source>
</evidence>
<dbReference type="GO" id="GO:0016779">
    <property type="term" value="F:nucleotidyltransferase activity"/>
    <property type="evidence" value="ECO:0007669"/>
    <property type="project" value="UniProtKB-KW"/>
</dbReference>
<feature type="domain" description="Poly A polymerase head" evidence="10">
    <location>
        <begin position="23"/>
        <end position="143"/>
    </location>
</feature>
<keyword evidence="2 9" id="KW-0808">Transferase</keyword>
<feature type="domain" description="tRNA nucleotidyltransferase/poly(A) polymerase RNA and SrmB- binding" evidence="11">
    <location>
        <begin position="170"/>
        <end position="230"/>
    </location>
</feature>
<evidence type="ECO:0000256" key="4">
    <source>
        <dbReference type="ARBA" id="ARBA00022695"/>
    </source>
</evidence>
<evidence type="ECO:0000256" key="8">
    <source>
        <dbReference type="ARBA" id="ARBA00022884"/>
    </source>
</evidence>
<keyword evidence="14" id="KW-1185">Reference proteome</keyword>
<dbReference type="Gene3D" id="1.10.246.80">
    <property type="match status" value="1"/>
</dbReference>
<dbReference type="PANTHER" id="PTHR46173:SF1">
    <property type="entry name" value="CCA TRNA NUCLEOTIDYLTRANSFERASE 1, MITOCHONDRIAL"/>
    <property type="match status" value="1"/>
</dbReference>
<evidence type="ECO:0000256" key="3">
    <source>
        <dbReference type="ARBA" id="ARBA00022694"/>
    </source>
</evidence>
<evidence type="ECO:0000256" key="6">
    <source>
        <dbReference type="ARBA" id="ARBA00022741"/>
    </source>
</evidence>
<accession>V2XLS1</accession>
<dbReference type="GO" id="GO:0008033">
    <property type="term" value="P:tRNA processing"/>
    <property type="evidence" value="ECO:0007669"/>
    <property type="project" value="UniProtKB-KW"/>
</dbReference>